<evidence type="ECO:0000259" key="12">
    <source>
        <dbReference type="Pfam" id="PF02581"/>
    </source>
</evidence>
<dbReference type="Pfam" id="PF02581">
    <property type="entry name" value="TMP-TENI"/>
    <property type="match status" value="1"/>
</dbReference>
<organism evidence="13 14">
    <name type="scientific">Syntrophobotulus glycolicus (strain DSM 8271 / FlGlyR)</name>
    <dbReference type="NCBI Taxonomy" id="645991"/>
    <lineage>
        <taxon>Bacteria</taxon>
        <taxon>Bacillati</taxon>
        <taxon>Bacillota</taxon>
        <taxon>Clostridia</taxon>
        <taxon>Eubacteriales</taxon>
        <taxon>Desulfitobacteriaceae</taxon>
        <taxon>Syntrophobotulus</taxon>
    </lineage>
</organism>
<dbReference type="InterPro" id="IPR013785">
    <property type="entry name" value="Aldolase_TIM"/>
</dbReference>
<dbReference type="InterPro" id="IPR036206">
    <property type="entry name" value="ThiamineP_synth_sf"/>
</dbReference>
<proteinExistence type="inferred from homology"/>
<dbReference type="FunFam" id="3.20.20.70:FF:000096">
    <property type="entry name" value="Thiamine-phosphate synthase"/>
    <property type="match status" value="1"/>
</dbReference>
<gene>
    <name evidence="9" type="primary">thiE</name>
    <name evidence="13" type="ordered locus">Sgly_2388</name>
</gene>
<feature type="domain" description="Thiamine phosphate synthase/TenI" evidence="12">
    <location>
        <begin position="8"/>
        <end position="188"/>
    </location>
</feature>
<dbReference type="PANTHER" id="PTHR20857:SF23">
    <property type="entry name" value="THIAMINE BIOSYNTHETIC BIFUNCTIONAL ENZYME"/>
    <property type="match status" value="1"/>
</dbReference>
<feature type="binding site" evidence="9">
    <location>
        <begin position="135"/>
        <end position="137"/>
    </location>
    <ligand>
        <name>2-[(2R,5Z)-2-carboxy-4-methylthiazol-5(2H)-ylidene]ethyl phosphate</name>
        <dbReference type="ChEBI" id="CHEBI:62899"/>
    </ligand>
</feature>
<dbReference type="NCBIfam" id="TIGR00693">
    <property type="entry name" value="thiE"/>
    <property type="match status" value="1"/>
</dbReference>
<evidence type="ECO:0000256" key="2">
    <source>
        <dbReference type="ARBA" id="ARBA00022679"/>
    </source>
</evidence>
<evidence type="ECO:0000313" key="14">
    <source>
        <dbReference type="Proteomes" id="UP000007488"/>
    </source>
</evidence>
<comment type="similarity">
    <text evidence="9 10">Belongs to the thiamine-phosphate synthase family.</text>
</comment>
<dbReference type="GO" id="GO:0009229">
    <property type="term" value="P:thiamine diphosphate biosynthetic process"/>
    <property type="evidence" value="ECO:0007669"/>
    <property type="project" value="UniProtKB-UniRule"/>
</dbReference>
<dbReference type="Gene3D" id="3.20.20.70">
    <property type="entry name" value="Aldolase class I"/>
    <property type="match status" value="1"/>
</dbReference>
<keyword evidence="5 9" id="KW-0784">Thiamine biosynthesis</keyword>
<comment type="catalytic activity">
    <reaction evidence="7 9 10">
        <text>2-(2-carboxy-4-methylthiazol-5-yl)ethyl phosphate + 4-amino-2-methyl-5-(diphosphooxymethyl)pyrimidine + 2 H(+) = thiamine phosphate + CO2 + diphosphate</text>
        <dbReference type="Rhea" id="RHEA:47848"/>
        <dbReference type="ChEBI" id="CHEBI:15378"/>
        <dbReference type="ChEBI" id="CHEBI:16526"/>
        <dbReference type="ChEBI" id="CHEBI:33019"/>
        <dbReference type="ChEBI" id="CHEBI:37575"/>
        <dbReference type="ChEBI" id="CHEBI:57841"/>
        <dbReference type="ChEBI" id="CHEBI:62890"/>
        <dbReference type="EC" id="2.5.1.3"/>
    </reaction>
</comment>
<evidence type="ECO:0000256" key="4">
    <source>
        <dbReference type="ARBA" id="ARBA00022842"/>
    </source>
</evidence>
<protein>
    <recommendedName>
        <fullName evidence="9">Thiamine-phosphate synthase</fullName>
        <shortName evidence="9">TP synthase</shortName>
        <shortName evidence="9">TPS</shortName>
        <ecNumber evidence="9">2.5.1.3</ecNumber>
    </recommendedName>
    <alternativeName>
        <fullName evidence="9">Thiamine-phosphate pyrophosphorylase</fullName>
        <shortName evidence="9">TMP pyrophosphorylase</shortName>
        <shortName evidence="9">TMP-PPase</shortName>
    </alternativeName>
</protein>
<dbReference type="eggNOG" id="COG0352">
    <property type="taxonomic scope" value="Bacteria"/>
</dbReference>
<dbReference type="InterPro" id="IPR034291">
    <property type="entry name" value="TMP_synthase"/>
</dbReference>
<feature type="binding site" evidence="9">
    <location>
        <position position="90"/>
    </location>
    <ligand>
        <name>Mg(2+)</name>
        <dbReference type="ChEBI" id="CHEBI:18420"/>
    </ligand>
</feature>
<dbReference type="CDD" id="cd00564">
    <property type="entry name" value="TMP_TenI"/>
    <property type="match status" value="1"/>
</dbReference>
<evidence type="ECO:0000256" key="9">
    <source>
        <dbReference type="HAMAP-Rule" id="MF_00097"/>
    </source>
</evidence>
<keyword evidence="3 9" id="KW-0479">Metal-binding</keyword>
<dbReference type="GO" id="GO:0004789">
    <property type="term" value="F:thiamine-phosphate diphosphorylase activity"/>
    <property type="evidence" value="ECO:0007669"/>
    <property type="project" value="UniProtKB-UniRule"/>
</dbReference>
<dbReference type="OrthoDB" id="9812206at2"/>
<evidence type="ECO:0000256" key="5">
    <source>
        <dbReference type="ARBA" id="ARBA00022977"/>
    </source>
</evidence>
<accession>F0SUV9</accession>
<comment type="pathway">
    <text evidence="1 9 11">Cofactor biosynthesis; thiamine diphosphate biosynthesis; thiamine phosphate from 4-amino-2-methyl-5-diphosphomethylpyrimidine and 4-methyl-5-(2-phosphoethyl)-thiazole: step 1/1.</text>
</comment>
<evidence type="ECO:0000313" key="13">
    <source>
        <dbReference type="EMBL" id="ADY56675.1"/>
    </source>
</evidence>
<dbReference type="HAMAP" id="MF_00097">
    <property type="entry name" value="TMP_synthase"/>
    <property type="match status" value="1"/>
</dbReference>
<dbReference type="STRING" id="645991.Sgly_2388"/>
<comment type="catalytic activity">
    <reaction evidence="6 9 10">
        <text>4-methyl-5-(2-phosphooxyethyl)-thiazole + 4-amino-2-methyl-5-(diphosphooxymethyl)pyrimidine + H(+) = thiamine phosphate + diphosphate</text>
        <dbReference type="Rhea" id="RHEA:22328"/>
        <dbReference type="ChEBI" id="CHEBI:15378"/>
        <dbReference type="ChEBI" id="CHEBI:33019"/>
        <dbReference type="ChEBI" id="CHEBI:37575"/>
        <dbReference type="ChEBI" id="CHEBI:57841"/>
        <dbReference type="ChEBI" id="CHEBI:58296"/>
        <dbReference type="EC" id="2.5.1.3"/>
    </reaction>
</comment>
<sequence>MLKWDYTLYLVTDRSYIGDRNLEDCVEEAILGGATMVQLREKTASSLDFYHLAVKIKGVTRKYQVPLMINDRLDIALAIDADGLHLGQDDLPIEIARRYFGREKVIGISVSTVEEALLAEKSGADYLGAGAVFPTGTKTDAKLVSLPELSLIKKAVKIPVVAIGGINETNACDVFHTGIDGLSVVSAILARKDPRKASAEIKARITG</sequence>
<feature type="binding site" evidence="9">
    <location>
        <begin position="38"/>
        <end position="42"/>
    </location>
    <ligand>
        <name>4-amino-2-methyl-5-(diphosphooxymethyl)pyrimidine</name>
        <dbReference type="ChEBI" id="CHEBI:57841"/>
    </ligand>
</feature>
<dbReference type="PANTHER" id="PTHR20857">
    <property type="entry name" value="THIAMINE-PHOSPHATE PYROPHOSPHORYLASE"/>
    <property type="match status" value="1"/>
</dbReference>
<evidence type="ECO:0000256" key="6">
    <source>
        <dbReference type="ARBA" id="ARBA00047334"/>
    </source>
</evidence>
<keyword evidence="2 9" id="KW-0808">Transferase</keyword>
<feature type="binding site" evidence="9">
    <location>
        <position position="70"/>
    </location>
    <ligand>
        <name>4-amino-2-methyl-5-(diphosphooxymethyl)pyrimidine</name>
        <dbReference type="ChEBI" id="CHEBI:57841"/>
    </ligand>
</feature>
<dbReference type="GO" id="GO:0005737">
    <property type="term" value="C:cytoplasm"/>
    <property type="evidence" value="ECO:0007669"/>
    <property type="project" value="TreeGrafter"/>
</dbReference>
<evidence type="ECO:0000256" key="3">
    <source>
        <dbReference type="ARBA" id="ARBA00022723"/>
    </source>
</evidence>
<dbReference type="UniPathway" id="UPA00060">
    <property type="reaction ID" value="UER00141"/>
</dbReference>
<dbReference type="GO" id="GO:0009228">
    <property type="term" value="P:thiamine biosynthetic process"/>
    <property type="evidence" value="ECO:0007669"/>
    <property type="project" value="UniProtKB-KW"/>
</dbReference>
<dbReference type="AlphaFoldDB" id="F0SUV9"/>
<dbReference type="RefSeq" id="WP_013625540.1">
    <property type="nucleotide sequence ID" value="NC_015172.1"/>
</dbReference>
<keyword evidence="14" id="KW-1185">Reference proteome</keyword>
<feature type="binding site" evidence="9">
    <location>
        <begin position="185"/>
        <end position="186"/>
    </location>
    <ligand>
        <name>2-[(2R,5Z)-2-carboxy-4-methylthiazol-5(2H)-ylidene]ethyl phosphate</name>
        <dbReference type="ChEBI" id="CHEBI:62899"/>
    </ligand>
</feature>
<feature type="binding site" evidence="9">
    <location>
        <position position="71"/>
    </location>
    <ligand>
        <name>Mg(2+)</name>
        <dbReference type="ChEBI" id="CHEBI:18420"/>
    </ligand>
</feature>
<dbReference type="SUPFAM" id="SSF51391">
    <property type="entry name" value="Thiamin phosphate synthase"/>
    <property type="match status" value="1"/>
</dbReference>
<feature type="binding site" evidence="9">
    <location>
        <position position="165"/>
    </location>
    <ligand>
        <name>2-[(2R,5Z)-2-carboxy-4-methylthiazol-5(2H)-ylidene]ethyl phosphate</name>
        <dbReference type="ChEBI" id="CHEBI:62899"/>
    </ligand>
</feature>
<feature type="binding site" evidence="9">
    <location>
        <position position="138"/>
    </location>
    <ligand>
        <name>4-amino-2-methyl-5-(diphosphooxymethyl)pyrimidine</name>
        <dbReference type="ChEBI" id="CHEBI:57841"/>
    </ligand>
</feature>
<dbReference type="HOGENOM" id="CLU_018272_3_2_9"/>
<dbReference type="GO" id="GO:0000287">
    <property type="term" value="F:magnesium ion binding"/>
    <property type="evidence" value="ECO:0007669"/>
    <property type="project" value="UniProtKB-UniRule"/>
</dbReference>
<evidence type="ECO:0000256" key="1">
    <source>
        <dbReference type="ARBA" id="ARBA00005165"/>
    </source>
</evidence>
<evidence type="ECO:0000256" key="7">
    <source>
        <dbReference type="ARBA" id="ARBA00047851"/>
    </source>
</evidence>
<comment type="cofactor">
    <cofactor evidence="9">
        <name>Mg(2+)</name>
        <dbReference type="ChEBI" id="CHEBI:18420"/>
    </cofactor>
    <text evidence="9">Binds 1 Mg(2+) ion per subunit.</text>
</comment>
<dbReference type="KEGG" id="sgy:Sgly_2388"/>
<reference evidence="14" key="2">
    <citation type="submission" date="2011-02" db="EMBL/GenBank/DDBJ databases">
        <title>The complete genome of Syntrophobotulus glycolicus DSM 8271.</title>
        <authorList>
            <person name="Lucas S."/>
            <person name="Copeland A."/>
            <person name="Lapidus A."/>
            <person name="Bruce D."/>
            <person name="Goodwin L."/>
            <person name="Pitluck S."/>
            <person name="Kyrpides N."/>
            <person name="Mavromatis K."/>
            <person name="Pagani I."/>
            <person name="Ivanova N."/>
            <person name="Mikhailova N."/>
            <person name="Chertkov O."/>
            <person name="Held B."/>
            <person name="Detter J.C."/>
            <person name="Tapia R."/>
            <person name="Han C."/>
            <person name="Land M."/>
            <person name="Hauser L."/>
            <person name="Markowitz V."/>
            <person name="Cheng J.-F."/>
            <person name="Hugenholtz P."/>
            <person name="Woyke T."/>
            <person name="Wu D."/>
            <person name="Spring S."/>
            <person name="Schroeder M."/>
            <person name="Brambilla E."/>
            <person name="Klenk H.-P."/>
            <person name="Eisen J.A."/>
        </authorList>
    </citation>
    <scope>NUCLEOTIDE SEQUENCE [LARGE SCALE GENOMIC DNA]</scope>
    <source>
        <strain evidence="14">DSM 8271 / FlGlyR</strain>
    </source>
</reference>
<dbReference type="EMBL" id="CP002547">
    <property type="protein sequence ID" value="ADY56675.1"/>
    <property type="molecule type" value="Genomic_DNA"/>
</dbReference>
<comment type="catalytic activity">
    <reaction evidence="8 9 10">
        <text>2-[(2R,5Z)-2-carboxy-4-methylthiazol-5(2H)-ylidene]ethyl phosphate + 4-amino-2-methyl-5-(diphosphooxymethyl)pyrimidine + 2 H(+) = thiamine phosphate + CO2 + diphosphate</text>
        <dbReference type="Rhea" id="RHEA:47844"/>
        <dbReference type="ChEBI" id="CHEBI:15378"/>
        <dbReference type="ChEBI" id="CHEBI:16526"/>
        <dbReference type="ChEBI" id="CHEBI:33019"/>
        <dbReference type="ChEBI" id="CHEBI:37575"/>
        <dbReference type="ChEBI" id="CHEBI:57841"/>
        <dbReference type="ChEBI" id="CHEBI:62899"/>
        <dbReference type="EC" id="2.5.1.3"/>
    </reaction>
</comment>
<comment type="function">
    <text evidence="9">Condenses 4-methyl-5-(beta-hydroxyethyl)thiazole monophosphate (THZ-P) and 2-methyl-4-amino-5-hydroxymethyl pyrimidine pyrophosphate (HMP-PP) to form thiamine monophosphate (TMP).</text>
</comment>
<evidence type="ECO:0000256" key="11">
    <source>
        <dbReference type="RuleBase" id="RU004253"/>
    </source>
</evidence>
<evidence type="ECO:0000256" key="10">
    <source>
        <dbReference type="RuleBase" id="RU003826"/>
    </source>
</evidence>
<dbReference type="InterPro" id="IPR022998">
    <property type="entry name" value="ThiamineP_synth_TenI"/>
</dbReference>
<reference evidence="13 14" key="1">
    <citation type="journal article" date="2011" name="Stand. Genomic Sci.">
        <title>Complete genome sequence of Syntrophobotulus glycolicus type strain (FlGlyR).</title>
        <authorList>
            <person name="Han C."/>
            <person name="Mwirichia R."/>
            <person name="Chertkov O."/>
            <person name="Held B."/>
            <person name="Lapidus A."/>
            <person name="Nolan M."/>
            <person name="Lucas S."/>
            <person name="Hammon N."/>
            <person name="Deshpande S."/>
            <person name="Cheng J.F."/>
            <person name="Tapia R."/>
            <person name="Goodwin L."/>
            <person name="Pitluck S."/>
            <person name="Huntemann M."/>
            <person name="Liolios K."/>
            <person name="Ivanova N."/>
            <person name="Pagani I."/>
            <person name="Mavromatis K."/>
            <person name="Ovchinikova G."/>
            <person name="Pati A."/>
            <person name="Chen A."/>
            <person name="Palaniappan K."/>
            <person name="Land M."/>
            <person name="Hauser L."/>
            <person name="Brambilla E.M."/>
            <person name="Rohde M."/>
            <person name="Spring S."/>
            <person name="Sikorski J."/>
            <person name="Goker M."/>
            <person name="Woyke T."/>
            <person name="Bristow J."/>
            <person name="Eisen J.A."/>
            <person name="Markowitz V."/>
            <person name="Hugenholtz P."/>
            <person name="Kyrpides N.C."/>
            <person name="Klenk H.P."/>
            <person name="Detter J.C."/>
        </authorList>
    </citation>
    <scope>NUCLEOTIDE SEQUENCE [LARGE SCALE GENOMIC DNA]</scope>
    <source>
        <strain evidence="14">DSM 8271 / FlGlyR</strain>
    </source>
</reference>
<dbReference type="Proteomes" id="UP000007488">
    <property type="component" value="Chromosome"/>
</dbReference>
<feature type="binding site" evidence="9">
    <location>
        <position position="109"/>
    </location>
    <ligand>
        <name>4-amino-2-methyl-5-(diphosphooxymethyl)pyrimidine</name>
        <dbReference type="ChEBI" id="CHEBI:57841"/>
    </ligand>
</feature>
<name>F0SUV9_SYNGF</name>
<dbReference type="EC" id="2.5.1.3" evidence="9"/>
<keyword evidence="4 9" id="KW-0460">Magnesium</keyword>
<evidence type="ECO:0000256" key="8">
    <source>
        <dbReference type="ARBA" id="ARBA00047883"/>
    </source>
</evidence>